<name>A0ABR4NHN8_9FUNG</name>
<proteinExistence type="predicted"/>
<sequence length="615" mass="65797">MSGAPRPPLTPASRTSSYSLPPYRVAAAARQHAASVAAPYFASHEPPKGRFAGCRDVADMVERLPAELEAMIKEALGAPTLHAYLHGRMALPVSPATLSLIWVEAFATNAVGVLPRLPVRPLSFERLFVRTQAMGDLICDMESPDTLWPENTALILMRNAQQKPPQMFRNLEMLVLECPAAVGQLRAFAGEEALPHKEASKWWRFFVAVVAAATGDEAMLQETLLKRLPDTSVVTMLQHYEVFKACFVASSAMGHRAIAMRLLETVREPLSLAGVVAANDFELFGVIVERFGASALDTLDVTRAIALHRNELAERMMALCVPEFTAAQVESLAEECVVHANADALVALLRIGASREAVLPHLPRAASDGLYETLLRVHAEMPGTEWPTAVLDGAAAGDSIDVVRWLVSGLPRMMSRPALTSAARHGSIATLEILHDGGSWPPEPSAADEAARRGHTHVLEWLKAHGAVECTTRAMDGAAAGGHLGTVQWLASNTAAGCTTGAMDKAAANGHLRVVQWLAENTQAGCTDEAVARAAAEGHAEVVDYLLSIGRPCSAALVTAAAKAGKLGVIKAMFKHCRDADWVGAQRAALARMHDDVGRWIGRAIKAPRAFGGRT</sequence>
<dbReference type="InterPro" id="IPR036770">
    <property type="entry name" value="Ankyrin_rpt-contain_sf"/>
</dbReference>
<comment type="caution">
    <text evidence="1">The sequence shown here is derived from an EMBL/GenBank/DDBJ whole genome shotgun (WGS) entry which is preliminary data.</text>
</comment>
<keyword evidence="2" id="KW-1185">Reference proteome</keyword>
<dbReference type="Proteomes" id="UP001527925">
    <property type="component" value="Unassembled WGS sequence"/>
</dbReference>
<dbReference type="PANTHER" id="PTHR46586">
    <property type="entry name" value="ANKYRIN REPEAT-CONTAINING PROTEIN"/>
    <property type="match status" value="1"/>
</dbReference>
<evidence type="ECO:0008006" key="3">
    <source>
        <dbReference type="Google" id="ProtNLM"/>
    </source>
</evidence>
<protein>
    <recommendedName>
        <fullName evidence="3">Ankyrin repeat domain-containing protein</fullName>
    </recommendedName>
</protein>
<evidence type="ECO:0000313" key="2">
    <source>
        <dbReference type="Proteomes" id="UP001527925"/>
    </source>
</evidence>
<dbReference type="InterPro" id="IPR052050">
    <property type="entry name" value="SecEffector_AnkRepeat"/>
</dbReference>
<dbReference type="Pfam" id="PF13637">
    <property type="entry name" value="Ank_4"/>
    <property type="match status" value="1"/>
</dbReference>
<dbReference type="Gene3D" id="1.25.40.20">
    <property type="entry name" value="Ankyrin repeat-containing domain"/>
    <property type="match status" value="1"/>
</dbReference>
<organism evidence="1 2">
    <name type="scientific">Polyrhizophydium stewartii</name>
    <dbReference type="NCBI Taxonomy" id="2732419"/>
    <lineage>
        <taxon>Eukaryota</taxon>
        <taxon>Fungi</taxon>
        <taxon>Fungi incertae sedis</taxon>
        <taxon>Chytridiomycota</taxon>
        <taxon>Chytridiomycota incertae sedis</taxon>
        <taxon>Chytridiomycetes</taxon>
        <taxon>Rhizophydiales</taxon>
        <taxon>Rhizophydiales incertae sedis</taxon>
        <taxon>Polyrhizophydium</taxon>
    </lineage>
</organism>
<evidence type="ECO:0000313" key="1">
    <source>
        <dbReference type="EMBL" id="KAL2919057.1"/>
    </source>
</evidence>
<dbReference type="EMBL" id="JADGIZ020000004">
    <property type="protein sequence ID" value="KAL2919057.1"/>
    <property type="molecule type" value="Genomic_DNA"/>
</dbReference>
<dbReference type="PANTHER" id="PTHR46586:SF3">
    <property type="entry name" value="ANKYRIN REPEAT-CONTAINING PROTEIN"/>
    <property type="match status" value="1"/>
</dbReference>
<dbReference type="SUPFAM" id="SSF48403">
    <property type="entry name" value="Ankyrin repeat"/>
    <property type="match status" value="1"/>
</dbReference>
<accession>A0ABR4NHN8</accession>
<reference evidence="1 2" key="1">
    <citation type="submission" date="2023-09" db="EMBL/GenBank/DDBJ databases">
        <title>Pangenome analysis of Batrachochytrium dendrobatidis and related Chytrids.</title>
        <authorList>
            <person name="Yacoub M.N."/>
            <person name="Stajich J.E."/>
            <person name="James T.Y."/>
        </authorList>
    </citation>
    <scope>NUCLEOTIDE SEQUENCE [LARGE SCALE GENOMIC DNA]</scope>
    <source>
        <strain evidence="1 2">JEL0888</strain>
    </source>
</reference>
<gene>
    <name evidence="1" type="ORF">HK105_201327</name>
</gene>
<dbReference type="InterPro" id="IPR002110">
    <property type="entry name" value="Ankyrin_rpt"/>
</dbReference>